<dbReference type="GO" id="GO:0009263">
    <property type="term" value="P:deoxyribonucleotide biosynthetic process"/>
    <property type="evidence" value="ECO:0007669"/>
    <property type="project" value="InterPro"/>
</dbReference>
<dbReference type="PANTHER" id="PTHR23409">
    <property type="entry name" value="RIBONUCLEOSIDE-DIPHOSPHATE REDUCTASE SMALL CHAIN"/>
    <property type="match status" value="1"/>
</dbReference>
<dbReference type="PROSITE" id="PS00368">
    <property type="entry name" value="RIBORED_SMALL"/>
    <property type="match status" value="1"/>
</dbReference>
<dbReference type="SUPFAM" id="SSF47240">
    <property type="entry name" value="Ferritin-like"/>
    <property type="match status" value="1"/>
</dbReference>
<dbReference type="InterPro" id="IPR009078">
    <property type="entry name" value="Ferritin-like_SF"/>
</dbReference>
<dbReference type="InterPro" id="IPR000358">
    <property type="entry name" value="RNR_small_fam"/>
</dbReference>
<reference evidence="3 4" key="1">
    <citation type="journal article" date="2016" name="Mol. Biol. Evol.">
        <title>Comparative Genomics of Early-Diverging Mushroom-Forming Fungi Provides Insights into the Origins of Lignocellulose Decay Capabilities.</title>
        <authorList>
            <person name="Nagy L.G."/>
            <person name="Riley R."/>
            <person name="Tritt A."/>
            <person name="Adam C."/>
            <person name="Daum C."/>
            <person name="Floudas D."/>
            <person name="Sun H."/>
            <person name="Yadav J.S."/>
            <person name="Pangilinan J."/>
            <person name="Larsson K.H."/>
            <person name="Matsuura K."/>
            <person name="Barry K."/>
            <person name="Labutti K."/>
            <person name="Kuo R."/>
            <person name="Ohm R.A."/>
            <person name="Bhattacharya S.S."/>
            <person name="Shirouzu T."/>
            <person name="Yoshinaga Y."/>
            <person name="Martin F.M."/>
            <person name="Grigoriev I.V."/>
            <person name="Hibbett D.S."/>
        </authorList>
    </citation>
    <scope>NUCLEOTIDE SEQUENCE [LARGE SCALE GENOMIC DNA]</scope>
    <source>
        <strain evidence="3 4">93-53</strain>
    </source>
</reference>
<dbReference type="InParanoid" id="A0A165IAI9"/>
<dbReference type="InterPro" id="IPR033909">
    <property type="entry name" value="RNR_small"/>
</dbReference>
<dbReference type="STRING" id="1314785.A0A165IAI9"/>
<dbReference type="PANTHER" id="PTHR23409:SF18">
    <property type="entry name" value="RIBONUCLEOSIDE-DIPHOSPHATE REDUCTASE SUBUNIT M2"/>
    <property type="match status" value="1"/>
</dbReference>
<dbReference type="EMBL" id="KV427605">
    <property type="protein sequence ID" value="KZT12808.1"/>
    <property type="molecule type" value="Genomic_DNA"/>
</dbReference>
<evidence type="ECO:0000256" key="1">
    <source>
        <dbReference type="ARBA" id="ARBA00009303"/>
    </source>
</evidence>
<dbReference type="RefSeq" id="XP_040770318.1">
    <property type="nucleotide sequence ID" value="XM_040911810.1"/>
</dbReference>
<dbReference type="GO" id="GO:0016491">
    <property type="term" value="F:oxidoreductase activity"/>
    <property type="evidence" value="ECO:0007669"/>
    <property type="project" value="InterPro"/>
</dbReference>
<dbReference type="OrthoDB" id="10248373at2759"/>
<dbReference type="CDD" id="cd01049">
    <property type="entry name" value="RNRR2"/>
    <property type="match status" value="1"/>
</dbReference>
<accession>A0A165IAI9</accession>
<name>A0A165IAI9_9APHY</name>
<evidence type="ECO:0000313" key="3">
    <source>
        <dbReference type="EMBL" id="KZT12808.1"/>
    </source>
</evidence>
<comment type="similarity">
    <text evidence="1">Belongs to the ribonucleoside diphosphate reductase small chain family.</text>
</comment>
<protein>
    <submittedName>
        <fullName evidence="3">Uncharacterized protein</fullName>
    </submittedName>
</protein>
<evidence type="ECO:0000313" key="4">
    <source>
        <dbReference type="Proteomes" id="UP000076871"/>
    </source>
</evidence>
<gene>
    <name evidence="3" type="ORF">LAESUDRAFT_753845</name>
</gene>
<feature type="region of interest" description="Disordered" evidence="2">
    <location>
        <begin position="1"/>
        <end position="25"/>
    </location>
</feature>
<dbReference type="Gene3D" id="1.10.620.20">
    <property type="entry name" value="Ribonucleotide Reductase, subunit A"/>
    <property type="match status" value="1"/>
</dbReference>
<keyword evidence="4" id="KW-1185">Reference proteome</keyword>
<dbReference type="GeneID" id="63828838"/>
<feature type="region of interest" description="Disordered" evidence="2">
    <location>
        <begin position="354"/>
        <end position="378"/>
    </location>
</feature>
<dbReference type="InterPro" id="IPR030475">
    <property type="entry name" value="RNR_small_AS"/>
</dbReference>
<feature type="compositionally biased region" description="Polar residues" evidence="2">
    <location>
        <begin position="357"/>
        <end position="366"/>
    </location>
</feature>
<dbReference type="Proteomes" id="UP000076871">
    <property type="component" value="Unassembled WGS sequence"/>
</dbReference>
<dbReference type="AlphaFoldDB" id="A0A165IAI9"/>
<dbReference type="InterPro" id="IPR012348">
    <property type="entry name" value="RNR-like"/>
</dbReference>
<proteinExistence type="inferred from homology"/>
<organism evidence="3 4">
    <name type="scientific">Laetiporus sulphureus 93-53</name>
    <dbReference type="NCBI Taxonomy" id="1314785"/>
    <lineage>
        <taxon>Eukaryota</taxon>
        <taxon>Fungi</taxon>
        <taxon>Dikarya</taxon>
        <taxon>Basidiomycota</taxon>
        <taxon>Agaricomycotina</taxon>
        <taxon>Agaricomycetes</taxon>
        <taxon>Polyporales</taxon>
        <taxon>Laetiporus</taxon>
    </lineage>
</organism>
<dbReference type="FunCoup" id="A0A165IAI9">
    <property type="interactions" value="254"/>
</dbReference>
<feature type="compositionally biased region" description="Polar residues" evidence="2">
    <location>
        <begin position="14"/>
        <end position="25"/>
    </location>
</feature>
<sequence>MPNGELQEGLFKPSSESSVHYMSQPSASKNVDLHTRFVGEVDLPEHQEPLLAETKRRFVLFPIQYHEIWRMYKAAEASFWTAEEIDLSHDIVDWNTRLNDDERHFISHVLAFFAGSDGIVNENLVERFSNEVQVAEARCFYGFQIMMENIHSETYSLLIDTYIKDEKQREHLFDAIETIPCIKKKADWALRWISDKQSSFAERLVAFAAVEGVFFSGSFASIFWLKKRGLMPGLTFSNELIIRDEGMHTDFACLLYRHLKRRLHPDVILKIVMEAVAIEKEFLTDALPCALIGMNSKLMCQYIEFVADRLLVCLGNEKRYRVTNPFDFMDMISLQGKTNFFEKRVSDYAKAGLNPAERSQSSTDNGHGNKYFSLDEDF</sequence>
<evidence type="ECO:0000256" key="2">
    <source>
        <dbReference type="SAM" id="MobiDB-lite"/>
    </source>
</evidence>
<dbReference type="Pfam" id="PF00268">
    <property type="entry name" value="Ribonuc_red_sm"/>
    <property type="match status" value="1"/>
</dbReference>